<dbReference type="InterPro" id="IPR003593">
    <property type="entry name" value="AAA+_ATPase"/>
</dbReference>
<evidence type="ECO:0000256" key="2">
    <source>
        <dbReference type="ARBA" id="ARBA00022840"/>
    </source>
</evidence>
<evidence type="ECO:0000313" key="4">
    <source>
        <dbReference type="EMBL" id="ACB43030.1"/>
    </source>
</evidence>
<feature type="domain" description="AAA+ ATPase" evidence="3">
    <location>
        <begin position="135"/>
        <end position="291"/>
    </location>
</feature>
<reference evidence="4" key="2">
    <citation type="journal article" date="2008" name="Curr. Biol.">
        <title>Chromatophore genome sequence of Paulinella sheds light on acquisition of photosynthesis by eukaryotes.</title>
        <authorList>
            <person name="Nowack E.C.M."/>
            <person name="Melkonian M."/>
            <person name="Gloeckner G."/>
        </authorList>
    </citation>
    <scope>NUCLEOTIDE SEQUENCE [LARGE SCALE GENOMIC DNA]</scope>
</reference>
<dbReference type="EMBL" id="CP000815">
    <property type="protein sequence ID" value="ACB43030.1"/>
    <property type="molecule type" value="Genomic_DNA"/>
</dbReference>
<evidence type="ECO:0000256" key="1">
    <source>
        <dbReference type="ARBA" id="ARBA00022741"/>
    </source>
</evidence>
<organism evidence="4">
    <name type="scientific">Paulinella chromatophora</name>
    <dbReference type="NCBI Taxonomy" id="39717"/>
    <lineage>
        <taxon>Eukaryota</taxon>
        <taxon>Sar</taxon>
        <taxon>Rhizaria</taxon>
        <taxon>Cercozoa</taxon>
        <taxon>Imbricatea</taxon>
        <taxon>Silicofilosea</taxon>
        <taxon>Euglyphida</taxon>
        <taxon>Paulinellidae</taxon>
        <taxon>Paulinella</taxon>
    </lineage>
</organism>
<dbReference type="RefSeq" id="YP_002049240.1">
    <property type="nucleotide sequence ID" value="NC_011087.1"/>
</dbReference>
<gene>
    <name evidence="4" type="primary">ycf45</name>
    <name evidence="4" type="ordered locus">PCC_0600</name>
</gene>
<dbReference type="PANTHER" id="PTHR20953:SF3">
    <property type="entry name" value="P-LOOP CONTAINING NUCLEOSIDE TRIPHOSPHATE HYDROLASES SUPERFAMILY PROTEIN"/>
    <property type="match status" value="1"/>
</dbReference>
<name>B1X511_PAUCH</name>
<dbReference type="InterPro" id="IPR027417">
    <property type="entry name" value="P-loop_NTPase"/>
</dbReference>
<geneLocation type="organellar chromatophore" evidence="4"/>
<dbReference type="Pfam" id="PF25516">
    <property type="entry name" value="PTPase"/>
    <property type="match status" value="1"/>
</dbReference>
<dbReference type="AlphaFoldDB" id="B1X511"/>
<keyword evidence="4" id="KW-0934">Plastid</keyword>
<dbReference type="PANTHER" id="PTHR20953">
    <property type="entry name" value="KINASE-RELATED"/>
    <property type="match status" value="1"/>
</dbReference>
<accession>B1X511</accession>
<dbReference type="SUPFAM" id="SSF52540">
    <property type="entry name" value="P-loop containing nucleoside triphosphate hydrolases"/>
    <property type="match status" value="1"/>
</dbReference>
<evidence type="ECO:0000259" key="3">
    <source>
        <dbReference type="SMART" id="SM00382"/>
    </source>
</evidence>
<keyword evidence="2" id="KW-0067">ATP-binding</keyword>
<dbReference type="SMART" id="SM00382">
    <property type="entry name" value="AAA"/>
    <property type="match status" value="1"/>
</dbReference>
<dbReference type="GeneID" id="6481221"/>
<dbReference type="GO" id="GO:0005524">
    <property type="term" value="F:ATP binding"/>
    <property type="evidence" value="ECO:0007669"/>
    <property type="project" value="UniProtKB-KW"/>
</dbReference>
<dbReference type="Gene3D" id="3.40.50.300">
    <property type="entry name" value="P-loop containing nucleotide triphosphate hydrolases"/>
    <property type="match status" value="1"/>
</dbReference>
<proteinExistence type="predicted"/>
<dbReference type="InterPro" id="IPR045735">
    <property type="entry name" value="Spore_III_AA_AAA+_ATPase"/>
</dbReference>
<reference evidence="4" key="1">
    <citation type="submission" date="2007-08" db="EMBL/GenBank/DDBJ databases">
        <authorList>
            <person name="Gloeckner G."/>
            <person name="Nowack E."/>
            <person name="Melkonian M."/>
        </authorList>
    </citation>
    <scope>NUCLEOTIDE SEQUENCE</scope>
</reference>
<dbReference type="Pfam" id="PF19568">
    <property type="entry name" value="Spore_III_AA"/>
    <property type="match status" value="1"/>
</dbReference>
<keyword evidence="1" id="KW-0547">Nucleotide-binding</keyword>
<sequence length="477" mass="53259">MSLPLKDVKSSPLQIIISELNHLLNILPARVYQALSNQQKMEELLEIILDLGKIPIAHYRNNSLLLGDKPITRIDLERITERLGSFGEDNRVGIDSTLHRISALRNRKGTIIGLTCRVGRAICGDIIMIRDLLDSGQSILIMGCPGIGKTTALREIARLLADDLNRRVIIIDTSNEIAGDSDIPHPSIGKARRMQVANPNLQHRMMIEAIENHTPEVIVIDEIGTEMEAQAARTIAERGIQLIATAHGDGLASLVKNPTLSDLVGGIQSVILGDDEAQRRCTQKTVLERAADPTFPVAIEMHTSHRWSIHADVAHMVDIILRNWNSSSSLSRDYLSNKGLPIGSKTDKSSLLVANNLTNSLSTNFWKNSRSRTEDLNPNMKYDSTDMLVLPELIRIFCCGITCKLLNELILIYKWPLRLIDNVRSADIILSVPKYLSHNTLIRRHAQNHRIPILIIKSETVADIRQAIERVLSTYMN</sequence>
<dbReference type="InterPro" id="IPR058670">
    <property type="entry name" value="PTPase_dom"/>
</dbReference>
<protein>
    <submittedName>
        <fullName evidence="4">Uncharacterized protein ycf45</fullName>
    </submittedName>
</protein>
<dbReference type="CDD" id="cd00009">
    <property type="entry name" value="AAA"/>
    <property type="match status" value="1"/>
</dbReference>